<dbReference type="Gene3D" id="3.30.450.40">
    <property type="match status" value="1"/>
</dbReference>
<accession>A0A031FYE5</accession>
<dbReference type="GO" id="GO:0003723">
    <property type="term" value="F:RNA binding"/>
    <property type="evidence" value="ECO:0007669"/>
    <property type="project" value="InterPro"/>
</dbReference>
<dbReference type="InterPro" id="IPR029016">
    <property type="entry name" value="GAF-like_dom_sf"/>
</dbReference>
<dbReference type="KEGG" id="moo:BWL13_01195"/>
<reference evidence="4 5" key="1">
    <citation type="submission" date="2014-03" db="EMBL/GenBank/DDBJ databases">
        <title>Draft Genome Sequences of 13 Willow Endophytes.</title>
        <authorList>
            <person name="Gan H.Y."/>
            <person name="Gan H.M."/>
            <person name="Savka M.A."/>
            <person name="Hudson A.O."/>
        </authorList>
    </citation>
    <scope>NUCLEOTIDE SEQUENCE [LARGE SCALE GENOMIC DNA]</scope>
    <source>
        <strain evidence="4 5">RIT293</strain>
    </source>
</reference>
<gene>
    <name evidence="4" type="ORF">BW34_00220</name>
</gene>
<comment type="caution">
    <text evidence="4">The sequence shown here is derived from an EMBL/GenBank/DDBJ whole genome shotgun (WGS) entry which is preliminary data.</text>
</comment>
<dbReference type="PROSITE" id="PS50921">
    <property type="entry name" value="ANTAR"/>
    <property type="match status" value="1"/>
</dbReference>
<organism evidence="4 5">
    <name type="scientific">Microbacterium oleivorans</name>
    <dbReference type="NCBI Taxonomy" id="273677"/>
    <lineage>
        <taxon>Bacteria</taxon>
        <taxon>Bacillati</taxon>
        <taxon>Actinomycetota</taxon>
        <taxon>Actinomycetes</taxon>
        <taxon>Micrococcales</taxon>
        <taxon>Microbacteriaceae</taxon>
        <taxon>Microbacterium</taxon>
    </lineage>
</organism>
<proteinExistence type="predicted"/>
<dbReference type="Gene3D" id="1.10.10.10">
    <property type="entry name" value="Winged helix-like DNA-binding domain superfamily/Winged helix DNA-binding domain"/>
    <property type="match status" value="1"/>
</dbReference>
<name>A0A031FYE5_9MICO</name>
<dbReference type="EMBL" id="JFYO01000001">
    <property type="protein sequence ID" value="EZP29603.1"/>
    <property type="molecule type" value="Genomic_DNA"/>
</dbReference>
<feature type="domain" description="ANTAR" evidence="3">
    <location>
        <begin position="145"/>
        <end position="206"/>
    </location>
</feature>
<evidence type="ECO:0000259" key="3">
    <source>
        <dbReference type="PROSITE" id="PS50921"/>
    </source>
</evidence>
<evidence type="ECO:0000313" key="5">
    <source>
        <dbReference type="Proteomes" id="UP000024001"/>
    </source>
</evidence>
<dbReference type="Pfam" id="PF03861">
    <property type="entry name" value="ANTAR"/>
    <property type="match status" value="1"/>
</dbReference>
<sequence>MIGFSTADSDPICAVFMTMLPVHHVGVSTLGPPFDVETICTSDFAAAALEEIQLDSGVGPCWVARSSRAPVLLHDVQEASALDWPMLRAVAGNHGVRSLYAFPMTVGEVEVGVVDLYADDLGALKQRDVALASAMADAAALRIFERVLAGEDASAGFGGSSRRVVHQATGMVCAQLRVNPDDALVVIRAHAFASGRSVVQIAESIVGREIDFTV</sequence>
<keyword evidence="1" id="KW-0805">Transcription regulation</keyword>
<protein>
    <submittedName>
        <fullName evidence="4">Antitermination regulatory protein containing a GAF sensor domain protein</fullName>
    </submittedName>
</protein>
<keyword evidence="2" id="KW-0804">Transcription</keyword>
<dbReference type="SMART" id="SM01012">
    <property type="entry name" value="ANTAR"/>
    <property type="match status" value="1"/>
</dbReference>
<dbReference type="InterPro" id="IPR003018">
    <property type="entry name" value="GAF"/>
</dbReference>
<dbReference type="InterPro" id="IPR036388">
    <property type="entry name" value="WH-like_DNA-bd_sf"/>
</dbReference>
<dbReference type="eggNOG" id="COG2203">
    <property type="taxonomic scope" value="Bacteria"/>
</dbReference>
<evidence type="ECO:0000256" key="2">
    <source>
        <dbReference type="ARBA" id="ARBA00023163"/>
    </source>
</evidence>
<dbReference type="AlphaFoldDB" id="A0A031FYE5"/>
<dbReference type="SUPFAM" id="SSF55781">
    <property type="entry name" value="GAF domain-like"/>
    <property type="match status" value="1"/>
</dbReference>
<dbReference type="Pfam" id="PF13185">
    <property type="entry name" value="GAF_2"/>
    <property type="match status" value="1"/>
</dbReference>
<dbReference type="Proteomes" id="UP000024001">
    <property type="component" value="Unassembled WGS sequence"/>
</dbReference>
<keyword evidence="5" id="KW-1185">Reference proteome</keyword>
<evidence type="ECO:0000313" key="4">
    <source>
        <dbReference type="EMBL" id="EZP29603.1"/>
    </source>
</evidence>
<evidence type="ECO:0000256" key="1">
    <source>
        <dbReference type="ARBA" id="ARBA00023015"/>
    </source>
</evidence>
<dbReference type="InterPro" id="IPR005561">
    <property type="entry name" value="ANTAR"/>
</dbReference>
<dbReference type="PATRIC" id="fig|273677.3.peg.213"/>